<name>A0A835N1I4_9ROSI</name>
<keyword evidence="2" id="KW-1185">Reference proteome</keyword>
<comment type="caution">
    <text evidence="1">The sequence shown here is derived from an EMBL/GenBank/DDBJ whole genome shotgun (WGS) entry which is preliminary data.</text>
</comment>
<sequence>MAKAVGHEKSISTWPIMFQTVMESWIIQFPTKQKHGLKSGVDVDCTPIFRQNPHNSKAFGLNEESKEDWQVCMKTNVIYTARKIGTVDEENLDKDFSVAVNLKYTMRRQI</sequence>
<dbReference type="EMBL" id="JADGMS010000005">
    <property type="protein sequence ID" value="KAF9681546.1"/>
    <property type="molecule type" value="Genomic_DNA"/>
</dbReference>
<reference evidence="1 2" key="1">
    <citation type="submission" date="2020-10" db="EMBL/GenBank/DDBJ databases">
        <title>Plant Genome Project.</title>
        <authorList>
            <person name="Zhang R.-G."/>
        </authorList>
    </citation>
    <scope>NUCLEOTIDE SEQUENCE [LARGE SCALE GENOMIC DNA]</scope>
    <source>
        <strain evidence="1">FAFU-HL-1</strain>
        <tissue evidence="1">Leaf</tissue>
    </source>
</reference>
<dbReference type="AlphaFoldDB" id="A0A835N1I4"/>
<evidence type="ECO:0000313" key="2">
    <source>
        <dbReference type="Proteomes" id="UP000657918"/>
    </source>
</evidence>
<accession>A0A835N1I4</accession>
<protein>
    <submittedName>
        <fullName evidence="1">Uncharacterized protein</fullName>
    </submittedName>
</protein>
<proteinExistence type="predicted"/>
<gene>
    <name evidence="1" type="ORF">SADUNF_Sadunf05G0012800</name>
</gene>
<dbReference type="Proteomes" id="UP000657918">
    <property type="component" value="Unassembled WGS sequence"/>
</dbReference>
<evidence type="ECO:0000313" key="1">
    <source>
        <dbReference type="EMBL" id="KAF9681546.1"/>
    </source>
</evidence>
<organism evidence="1 2">
    <name type="scientific">Salix dunnii</name>
    <dbReference type="NCBI Taxonomy" id="1413687"/>
    <lineage>
        <taxon>Eukaryota</taxon>
        <taxon>Viridiplantae</taxon>
        <taxon>Streptophyta</taxon>
        <taxon>Embryophyta</taxon>
        <taxon>Tracheophyta</taxon>
        <taxon>Spermatophyta</taxon>
        <taxon>Magnoliopsida</taxon>
        <taxon>eudicotyledons</taxon>
        <taxon>Gunneridae</taxon>
        <taxon>Pentapetalae</taxon>
        <taxon>rosids</taxon>
        <taxon>fabids</taxon>
        <taxon>Malpighiales</taxon>
        <taxon>Salicaceae</taxon>
        <taxon>Saliceae</taxon>
        <taxon>Salix</taxon>
    </lineage>
</organism>